<dbReference type="InterPro" id="IPR003663">
    <property type="entry name" value="Sugar/inositol_transpt"/>
</dbReference>
<dbReference type="InterPro" id="IPR020846">
    <property type="entry name" value="MFS_dom"/>
</dbReference>
<dbReference type="HOGENOM" id="CLU_001265_30_12_1"/>
<evidence type="ECO:0000313" key="11">
    <source>
        <dbReference type="Proteomes" id="UP000054321"/>
    </source>
</evidence>
<name>A0A0C3HRN8_OIDMZ</name>
<evidence type="ECO:0000256" key="1">
    <source>
        <dbReference type="ARBA" id="ARBA00004141"/>
    </source>
</evidence>
<accession>A0A0C3HRN8</accession>
<feature type="transmembrane region" description="Helical" evidence="8">
    <location>
        <begin position="406"/>
        <end position="425"/>
    </location>
</feature>
<evidence type="ECO:0000259" key="9">
    <source>
        <dbReference type="PROSITE" id="PS50850"/>
    </source>
</evidence>
<dbReference type="OrthoDB" id="4142200at2759"/>
<dbReference type="SUPFAM" id="SSF103473">
    <property type="entry name" value="MFS general substrate transporter"/>
    <property type="match status" value="1"/>
</dbReference>
<dbReference type="InterPro" id="IPR005829">
    <property type="entry name" value="Sugar_transporter_CS"/>
</dbReference>
<evidence type="ECO:0000256" key="7">
    <source>
        <dbReference type="RuleBase" id="RU003346"/>
    </source>
</evidence>
<dbReference type="PROSITE" id="PS50850">
    <property type="entry name" value="MFS"/>
    <property type="match status" value="1"/>
</dbReference>
<evidence type="ECO:0000256" key="3">
    <source>
        <dbReference type="ARBA" id="ARBA00022448"/>
    </source>
</evidence>
<evidence type="ECO:0000256" key="6">
    <source>
        <dbReference type="ARBA" id="ARBA00023136"/>
    </source>
</evidence>
<dbReference type="CDD" id="cd17356">
    <property type="entry name" value="MFS_HXT"/>
    <property type="match status" value="1"/>
</dbReference>
<dbReference type="PANTHER" id="PTHR48022:SF7">
    <property type="entry name" value="MAJOR FACILITATOR SUPERFAMILY (MFS) PROFILE DOMAIN-CONTAINING PROTEIN-RELATED"/>
    <property type="match status" value="1"/>
</dbReference>
<feature type="transmembrane region" description="Helical" evidence="8">
    <location>
        <begin position="298"/>
        <end position="316"/>
    </location>
</feature>
<feature type="transmembrane region" description="Helical" evidence="8">
    <location>
        <begin position="104"/>
        <end position="125"/>
    </location>
</feature>
<feature type="transmembrane region" description="Helical" evidence="8">
    <location>
        <begin position="78"/>
        <end position="98"/>
    </location>
</feature>
<dbReference type="InterPro" id="IPR050360">
    <property type="entry name" value="MFS_Sugar_Transporters"/>
</dbReference>
<dbReference type="InterPro" id="IPR036259">
    <property type="entry name" value="MFS_trans_sf"/>
</dbReference>
<dbReference type="PROSITE" id="PS00217">
    <property type="entry name" value="SUGAR_TRANSPORT_2"/>
    <property type="match status" value="1"/>
</dbReference>
<sequence length="521" mass="56877">MAKITNIYAITSIIIIGGLLQGFDISSLSAILSTSPFKKHYGSPDANSQAGITASISGGSFLGCLFAFTLIDRLGRKPLLQIGSVIFVIGAIICTASVDVAMLIVGRLICGFAVGIFTSVGPTYLAEIAPRHIRGRLISLQQWSITWGALTMYYISFGVSFTRTNATFQIPWAVQILPAGVMFVLLFFLPRSPRWLASKDRLDEALQVLAELHGGGDSSAPLVQAEFLEIKEAMELNSAMGHIQWSELADPKNFQRISVGVFVHIWTQLSGNNALLYYITYIFQMAGLTGNIKLTAASIQYVINVVMTLPAILFVDNIGRRPALLFGSVMMMTWLYATAGLLKVYGYGIPGGLDGQPVVTWVVHGAASKAVISSTYLLVATYSTTWAPISWVYPAEIYPLRFRGKAVSVATSANWIFGFAISYFTPPAFQNLAWKTFLIFGTFNVAAGLHAYFFFPETKGKSLEGRMSPHPLHSLLTKLLDIDELFAKGVKAWRSTSHATDRLGELVQTIEQHGIKSEGEV</sequence>
<gene>
    <name evidence="10" type="ORF">OIDMADRAFT_157447</name>
</gene>
<organism evidence="10 11">
    <name type="scientific">Oidiodendron maius (strain Zn)</name>
    <dbReference type="NCBI Taxonomy" id="913774"/>
    <lineage>
        <taxon>Eukaryota</taxon>
        <taxon>Fungi</taxon>
        <taxon>Dikarya</taxon>
        <taxon>Ascomycota</taxon>
        <taxon>Pezizomycotina</taxon>
        <taxon>Leotiomycetes</taxon>
        <taxon>Leotiomycetes incertae sedis</taxon>
        <taxon>Myxotrichaceae</taxon>
        <taxon>Oidiodendron</taxon>
    </lineage>
</organism>
<dbReference type="Pfam" id="PF00083">
    <property type="entry name" value="Sugar_tr"/>
    <property type="match status" value="1"/>
</dbReference>
<feature type="transmembrane region" description="Helical" evidence="8">
    <location>
        <begin position="437"/>
        <end position="455"/>
    </location>
</feature>
<keyword evidence="4 8" id="KW-0812">Transmembrane</keyword>
<comment type="subcellular location">
    <subcellularLocation>
        <location evidence="1">Membrane</location>
        <topology evidence="1">Multi-pass membrane protein</topology>
    </subcellularLocation>
</comment>
<dbReference type="Proteomes" id="UP000054321">
    <property type="component" value="Unassembled WGS sequence"/>
</dbReference>
<feature type="transmembrane region" description="Helical" evidence="8">
    <location>
        <begin position="169"/>
        <end position="189"/>
    </location>
</feature>
<dbReference type="PANTHER" id="PTHR48022">
    <property type="entry name" value="PLASTIDIC GLUCOSE TRANSPORTER 4"/>
    <property type="match status" value="1"/>
</dbReference>
<evidence type="ECO:0000256" key="8">
    <source>
        <dbReference type="SAM" id="Phobius"/>
    </source>
</evidence>
<evidence type="ECO:0000256" key="2">
    <source>
        <dbReference type="ARBA" id="ARBA00010992"/>
    </source>
</evidence>
<dbReference type="InterPro" id="IPR005828">
    <property type="entry name" value="MFS_sugar_transport-like"/>
</dbReference>
<keyword evidence="6 8" id="KW-0472">Membrane</keyword>
<dbReference type="PROSITE" id="PS00216">
    <property type="entry name" value="SUGAR_TRANSPORT_1"/>
    <property type="match status" value="2"/>
</dbReference>
<dbReference type="GO" id="GO:0016020">
    <property type="term" value="C:membrane"/>
    <property type="evidence" value="ECO:0007669"/>
    <property type="project" value="UniProtKB-SubCell"/>
</dbReference>
<dbReference type="GO" id="GO:0005351">
    <property type="term" value="F:carbohydrate:proton symporter activity"/>
    <property type="evidence" value="ECO:0007669"/>
    <property type="project" value="TreeGrafter"/>
</dbReference>
<dbReference type="Gene3D" id="1.20.1250.20">
    <property type="entry name" value="MFS general substrate transporter like domains"/>
    <property type="match status" value="1"/>
</dbReference>
<feature type="transmembrane region" description="Helical" evidence="8">
    <location>
        <begin position="375"/>
        <end position="394"/>
    </location>
</feature>
<feature type="transmembrane region" description="Helical" evidence="8">
    <location>
        <begin position="323"/>
        <end position="345"/>
    </location>
</feature>
<protein>
    <recommendedName>
        <fullName evidence="9">Major facilitator superfamily (MFS) profile domain-containing protein</fullName>
    </recommendedName>
</protein>
<feature type="transmembrane region" description="Helical" evidence="8">
    <location>
        <begin position="52"/>
        <end position="71"/>
    </location>
</feature>
<reference evidence="10 11" key="1">
    <citation type="submission" date="2014-04" db="EMBL/GenBank/DDBJ databases">
        <authorList>
            <consortium name="DOE Joint Genome Institute"/>
            <person name="Kuo A."/>
            <person name="Martino E."/>
            <person name="Perotto S."/>
            <person name="Kohler A."/>
            <person name="Nagy L.G."/>
            <person name="Floudas D."/>
            <person name="Copeland A."/>
            <person name="Barry K.W."/>
            <person name="Cichocki N."/>
            <person name="Veneault-Fourrey C."/>
            <person name="LaButti K."/>
            <person name="Lindquist E.A."/>
            <person name="Lipzen A."/>
            <person name="Lundell T."/>
            <person name="Morin E."/>
            <person name="Murat C."/>
            <person name="Sun H."/>
            <person name="Tunlid A."/>
            <person name="Henrissat B."/>
            <person name="Grigoriev I.V."/>
            <person name="Hibbett D.S."/>
            <person name="Martin F."/>
            <person name="Nordberg H.P."/>
            <person name="Cantor M.N."/>
            <person name="Hua S.X."/>
        </authorList>
    </citation>
    <scope>NUCLEOTIDE SEQUENCE [LARGE SCALE GENOMIC DNA]</scope>
    <source>
        <strain evidence="10 11">Zn</strain>
    </source>
</reference>
<evidence type="ECO:0000256" key="5">
    <source>
        <dbReference type="ARBA" id="ARBA00022989"/>
    </source>
</evidence>
<dbReference type="InParanoid" id="A0A0C3HRN8"/>
<dbReference type="AlphaFoldDB" id="A0A0C3HRN8"/>
<comment type="similarity">
    <text evidence="2 7">Belongs to the major facilitator superfamily. Sugar transporter (TC 2.A.1.1) family.</text>
</comment>
<feature type="domain" description="Major facilitator superfamily (MFS) profile" evidence="9">
    <location>
        <begin position="10"/>
        <end position="459"/>
    </location>
</feature>
<proteinExistence type="inferred from homology"/>
<keyword evidence="3 7" id="KW-0813">Transport</keyword>
<dbReference type="NCBIfam" id="TIGR00879">
    <property type="entry name" value="SP"/>
    <property type="match status" value="1"/>
</dbReference>
<reference evidence="11" key="2">
    <citation type="submission" date="2015-01" db="EMBL/GenBank/DDBJ databases">
        <title>Evolutionary Origins and Diversification of the Mycorrhizal Mutualists.</title>
        <authorList>
            <consortium name="DOE Joint Genome Institute"/>
            <consortium name="Mycorrhizal Genomics Consortium"/>
            <person name="Kohler A."/>
            <person name="Kuo A."/>
            <person name="Nagy L.G."/>
            <person name="Floudas D."/>
            <person name="Copeland A."/>
            <person name="Barry K.W."/>
            <person name="Cichocki N."/>
            <person name="Veneault-Fourrey C."/>
            <person name="LaButti K."/>
            <person name="Lindquist E.A."/>
            <person name="Lipzen A."/>
            <person name="Lundell T."/>
            <person name="Morin E."/>
            <person name="Murat C."/>
            <person name="Riley R."/>
            <person name="Ohm R."/>
            <person name="Sun H."/>
            <person name="Tunlid A."/>
            <person name="Henrissat B."/>
            <person name="Grigoriev I.V."/>
            <person name="Hibbett D.S."/>
            <person name="Martin F."/>
        </authorList>
    </citation>
    <scope>NUCLEOTIDE SEQUENCE [LARGE SCALE GENOMIC DNA]</scope>
    <source>
        <strain evidence="11">Zn</strain>
    </source>
</reference>
<keyword evidence="5 8" id="KW-1133">Transmembrane helix</keyword>
<dbReference type="EMBL" id="KN832872">
    <property type="protein sequence ID" value="KIN04937.1"/>
    <property type="molecule type" value="Genomic_DNA"/>
</dbReference>
<feature type="transmembrane region" description="Helical" evidence="8">
    <location>
        <begin position="7"/>
        <end position="32"/>
    </location>
</feature>
<dbReference type="FunFam" id="1.20.1250.20:FF:000026">
    <property type="entry name" value="MFS quinate transporter QutD"/>
    <property type="match status" value="1"/>
</dbReference>
<feature type="transmembrane region" description="Helical" evidence="8">
    <location>
        <begin position="137"/>
        <end position="157"/>
    </location>
</feature>
<evidence type="ECO:0000256" key="4">
    <source>
        <dbReference type="ARBA" id="ARBA00022692"/>
    </source>
</evidence>
<dbReference type="PRINTS" id="PR00171">
    <property type="entry name" value="SUGRTRNSPORT"/>
</dbReference>
<evidence type="ECO:0000313" key="10">
    <source>
        <dbReference type="EMBL" id="KIN04937.1"/>
    </source>
</evidence>
<keyword evidence="11" id="KW-1185">Reference proteome</keyword>